<dbReference type="GO" id="GO:0000460">
    <property type="term" value="P:maturation of 5.8S rRNA"/>
    <property type="evidence" value="ECO:0007669"/>
    <property type="project" value="TreeGrafter"/>
</dbReference>
<dbReference type="GO" id="GO:0004519">
    <property type="term" value="F:endonuclease activity"/>
    <property type="evidence" value="ECO:0007669"/>
    <property type="project" value="InterPro"/>
</dbReference>
<proteinExistence type="predicted"/>
<dbReference type="EMBL" id="FR824153">
    <property type="protein sequence ID" value="CCA20954.1"/>
    <property type="molecule type" value="Genomic_DNA"/>
</dbReference>
<reference evidence="1" key="1">
    <citation type="journal article" date="2011" name="PLoS Biol.">
        <title>Gene gain and loss during evolution of obligate parasitism in the white rust pathogen of Arabidopsis thaliana.</title>
        <authorList>
            <person name="Kemen E."/>
            <person name="Gardiner A."/>
            <person name="Schultz-Larsen T."/>
            <person name="Kemen A.C."/>
            <person name="Balmuth A.L."/>
            <person name="Robert-Seilaniantz A."/>
            <person name="Bailey K."/>
            <person name="Holub E."/>
            <person name="Studholme D.J."/>
            <person name="Maclean D."/>
            <person name="Jones J.D."/>
        </authorList>
    </citation>
    <scope>NUCLEOTIDE SEQUENCE</scope>
</reference>
<reference evidence="1" key="2">
    <citation type="submission" date="2011-02" db="EMBL/GenBank/DDBJ databases">
        <authorList>
            <person name="MacLean D."/>
        </authorList>
    </citation>
    <scope>NUCLEOTIDE SEQUENCE</scope>
</reference>
<protein>
    <submittedName>
        <fullName evidence="1">Uncharacterized protein AlNc14C108G6282</fullName>
    </submittedName>
</protein>
<dbReference type="Pfam" id="PF04031">
    <property type="entry name" value="Las1"/>
    <property type="match status" value="1"/>
</dbReference>
<organism evidence="1">
    <name type="scientific">Albugo laibachii Nc14</name>
    <dbReference type="NCBI Taxonomy" id="890382"/>
    <lineage>
        <taxon>Eukaryota</taxon>
        <taxon>Sar</taxon>
        <taxon>Stramenopiles</taxon>
        <taxon>Oomycota</taxon>
        <taxon>Peronosporomycetes</taxon>
        <taxon>Albuginales</taxon>
        <taxon>Albuginaceae</taxon>
        <taxon>Albugo</taxon>
    </lineage>
</organism>
<gene>
    <name evidence="1" type="primary">AlNc14C108G6282</name>
    <name evidence="1" type="ORF">ALNC14_070970</name>
</gene>
<name>F0WI75_9STRA</name>
<dbReference type="HOGENOM" id="CLU_502905_0_0_1"/>
<dbReference type="PANTHER" id="PTHR15002:SF0">
    <property type="entry name" value="RIBOSOMAL BIOGENESIS PROTEIN LAS1L"/>
    <property type="match status" value="1"/>
</dbReference>
<dbReference type="PANTHER" id="PTHR15002">
    <property type="entry name" value="RIBOSOMAL BIOGENESIS PROTEIN LAS1L"/>
    <property type="match status" value="1"/>
</dbReference>
<accession>F0WI75</accession>
<sequence length="542" mass="62430">MILYDVLSTTSFLTITIDWQISPRMPSNHASTCAPWLNWSEWLQVYDYVYSNDVRLSQEGLERIASWRSRCSLPISIESTSQLVEIRLHEQLASNTCSVIGQSARSELELRMMHACVIVRCVNGLVDAMQSKNSIAMAVSALAQRIGIPLWIVDLRHESTHNELPMLPVLRFASSYLLSWLERNYWGKQCAILKDTVHAVMTQWMSSMDRVSESISIKKKSISMNEDHFSPDGISNILIPLLVDGNQYGVAFYGTPFWKYQLSASKLAKKDTITETEKRVFDELLKLQVSWTHFSSALLEQFHNRFVHLMFIEESKEEKSAIQVWISLLVSQEWSIKLKRHGLDAMESVYQSGVQLLVSLNRQCHIAQLSNAPHLPELKQIYKILKACKPIRTHPHRTKLESMQEEIHSFLQQQTQSYKQNHLHQKQVWMHLSFWLPCPLGSLPVLLKFTEHQLDEISGMAPPITADCKQSRDKYPTFESEDEANDAAMSWHDHKYLQEISSILSIRDDLIEETISQQQSGMNGHVLPRKELVRLQTSIAIW</sequence>
<dbReference type="AlphaFoldDB" id="F0WI75"/>
<evidence type="ECO:0000313" key="1">
    <source>
        <dbReference type="EMBL" id="CCA20954.1"/>
    </source>
</evidence>
<dbReference type="GO" id="GO:0030687">
    <property type="term" value="C:preribosome, large subunit precursor"/>
    <property type="evidence" value="ECO:0007669"/>
    <property type="project" value="TreeGrafter"/>
</dbReference>
<dbReference type="GO" id="GO:0090730">
    <property type="term" value="C:Las1 complex"/>
    <property type="evidence" value="ECO:0007669"/>
    <property type="project" value="InterPro"/>
</dbReference>
<dbReference type="GO" id="GO:0000470">
    <property type="term" value="P:maturation of LSU-rRNA"/>
    <property type="evidence" value="ECO:0007669"/>
    <property type="project" value="TreeGrafter"/>
</dbReference>
<dbReference type="InterPro" id="IPR007174">
    <property type="entry name" value="Las1"/>
</dbReference>